<dbReference type="EMBL" id="BKAG01000011">
    <property type="protein sequence ID" value="GEP42724.1"/>
    <property type="molecule type" value="Genomic_DNA"/>
</dbReference>
<dbReference type="PRINTS" id="PR00702">
    <property type="entry name" value="ACRIFLAVINRP"/>
</dbReference>
<keyword evidence="1" id="KW-0472">Membrane</keyword>
<accession>A0A512M7M5</accession>
<feature type="transmembrane region" description="Helical" evidence="1">
    <location>
        <begin position="329"/>
        <end position="349"/>
    </location>
</feature>
<dbReference type="AlphaFoldDB" id="A0A512M7M5"/>
<keyword evidence="1" id="KW-1133">Transmembrane helix</keyword>
<protein>
    <submittedName>
        <fullName evidence="2">Acriflavin resistance protein</fullName>
    </submittedName>
</protein>
<gene>
    <name evidence="2" type="ORF">BGE01nite_20150</name>
</gene>
<feature type="transmembrane region" description="Helical" evidence="1">
    <location>
        <begin position="922"/>
        <end position="943"/>
    </location>
</feature>
<keyword evidence="1" id="KW-0812">Transmembrane</keyword>
<comment type="caution">
    <text evidence="2">The sequence shown here is derived from an EMBL/GenBank/DDBJ whole genome shotgun (WGS) entry which is preliminary data.</text>
</comment>
<dbReference type="Gene3D" id="3.30.70.1430">
    <property type="entry name" value="Multidrug efflux transporter AcrB pore domain"/>
    <property type="match status" value="2"/>
</dbReference>
<feature type="transmembrane region" description="Helical" evidence="1">
    <location>
        <begin position="459"/>
        <end position="478"/>
    </location>
</feature>
<feature type="transmembrane region" description="Helical" evidence="1">
    <location>
        <begin position="6"/>
        <end position="28"/>
    </location>
</feature>
<feature type="transmembrane region" description="Helical" evidence="1">
    <location>
        <begin position="427"/>
        <end position="447"/>
    </location>
</feature>
<keyword evidence="3" id="KW-1185">Reference proteome</keyword>
<dbReference type="SUPFAM" id="SSF82866">
    <property type="entry name" value="Multidrug efflux transporter AcrB transmembrane domain"/>
    <property type="match status" value="2"/>
</dbReference>
<dbReference type="Gene3D" id="3.30.70.1320">
    <property type="entry name" value="Multidrug efflux transporter AcrB pore domain like"/>
    <property type="match status" value="1"/>
</dbReference>
<dbReference type="Gene3D" id="1.20.1640.10">
    <property type="entry name" value="Multidrug efflux transporter AcrB transmembrane domain"/>
    <property type="match status" value="2"/>
</dbReference>
<evidence type="ECO:0000313" key="2">
    <source>
        <dbReference type="EMBL" id="GEP42724.1"/>
    </source>
</evidence>
<feature type="transmembrane region" description="Helical" evidence="1">
    <location>
        <begin position="964"/>
        <end position="987"/>
    </location>
</feature>
<feature type="transmembrane region" description="Helical" evidence="1">
    <location>
        <begin position="1021"/>
        <end position="1041"/>
    </location>
</feature>
<dbReference type="GO" id="GO:0005886">
    <property type="term" value="C:plasma membrane"/>
    <property type="evidence" value="ECO:0007669"/>
    <property type="project" value="TreeGrafter"/>
</dbReference>
<feature type="transmembrane region" description="Helical" evidence="1">
    <location>
        <begin position="524"/>
        <end position="543"/>
    </location>
</feature>
<dbReference type="Proteomes" id="UP000321577">
    <property type="component" value="Unassembled WGS sequence"/>
</dbReference>
<organism evidence="2 3">
    <name type="scientific">Brevifollis gellanilyticus</name>
    <dbReference type="NCBI Taxonomy" id="748831"/>
    <lineage>
        <taxon>Bacteria</taxon>
        <taxon>Pseudomonadati</taxon>
        <taxon>Verrucomicrobiota</taxon>
        <taxon>Verrucomicrobiia</taxon>
        <taxon>Verrucomicrobiales</taxon>
        <taxon>Verrucomicrobiaceae</taxon>
    </lineage>
</organism>
<dbReference type="Pfam" id="PF00873">
    <property type="entry name" value="ACR_tran"/>
    <property type="match status" value="1"/>
</dbReference>
<sequence>MIAWFARNHVAANLLMLAIMVAGGWTLYQDKIPLEVFQDMPSRFISVNVPYPASSPEETEETIVLKIEEAIQQVGGIKHVNSTAGSSGGSVFIEVNEDDDPRRVMEDVKIRVDAIPNFPSLAEKPVIQLDDSFHSVITVILSADMAERDLKRLGEQTRDELASLPGISHADITGIRNEEIAIEISEDQLRKYGLTLESISKSIRDNAIDMPAGVVQTEAGDVSLRTRGRAYTGEDYARIPLVTRTDGSKVTLGEIAKILDGFTENPLITRLNGRRCVMISVMREGKQNAITIGERVKDYISEMNRKLPSGVRLDYWNDRSKIVKGRIDLLLQNAQSCLLLVFICVGLFLRMEAVIWVGVGMVMSFLGSIALMPYLDISINLSSLMGFILVLGIVVDDAIVISEHCDHLRTTEGLTPLEAAIAGTRRMAVPITFGVLTTVIAFLPMAIDSSDWGSMFKPIALIFITVMLIALMETKLILPSHLAHPFLGRAGDLLAPIHRTSDRALQWFVRTIYVPLIRLSVKNCYTVLALLFGGLAVIGGLYASGRISTTYFPRVPSERIDCRLTMLDGTPVEITEKHIERIYQIALEMQKEYVGPDGRSVVKHVVSTIGTTLSGRGSPSGTGSHVGGVTMETFGPEERSRDANTVEMANEWRQRIGNIVGAEELTFRAEIMRGGDPIDIQLTGTDPKELLGVSEKIKEKLSTYPALFDINDSLDSGRNEIQLKLKAEAQQFGITVTDLARQVRQSFYGDEVQRIQRGRNEVKVMLRMPKANRQNLATLDTMRVRTANGLEVPFSRVAEAKVVKSFTSIKRVDRRRALNISADADKGSVDIAALRAELTTFLDELLADSGHIRWSFEGEARYQRESQGRVFVSFMLVIAAMYGLMAIPFKSYTQPLIVLLVVPFGVVGAVIGHQFHNLPVSIMSFFGILGVCGVVVNDTLVLVDEINDLKAGGMPLREAVQRGGVLRFRAIFLTQITTFFGLVPLIFDGTWLARMVPFLFSNGAQSTHAQFLTPVSVAMGYGSLFATVITLFLVPLCYLAVDDIGQVLRRLWKGDEAKLPDSSTTSVPA</sequence>
<feature type="transmembrane region" description="Helical" evidence="1">
    <location>
        <begin position="355"/>
        <end position="375"/>
    </location>
</feature>
<dbReference type="InterPro" id="IPR027463">
    <property type="entry name" value="AcrB_DN_DC_subdom"/>
</dbReference>
<evidence type="ECO:0000313" key="3">
    <source>
        <dbReference type="Proteomes" id="UP000321577"/>
    </source>
</evidence>
<dbReference type="InterPro" id="IPR001036">
    <property type="entry name" value="Acrflvin-R"/>
</dbReference>
<dbReference type="PANTHER" id="PTHR32063">
    <property type="match status" value="1"/>
</dbReference>
<evidence type="ECO:0000256" key="1">
    <source>
        <dbReference type="SAM" id="Phobius"/>
    </source>
</evidence>
<dbReference type="RefSeq" id="WP_146850313.1">
    <property type="nucleotide sequence ID" value="NZ_BKAG01000011.1"/>
</dbReference>
<dbReference type="SUPFAM" id="SSF82714">
    <property type="entry name" value="Multidrug efflux transporter AcrB TolC docking domain, DN and DC subdomains"/>
    <property type="match status" value="2"/>
</dbReference>
<feature type="transmembrane region" description="Helical" evidence="1">
    <location>
        <begin position="896"/>
        <end position="916"/>
    </location>
</feature>
<dbReference type="Gene3D" id="3.30.70.1440">
    <property type="entry name" value="Multidrug efflux transporter AcrB pore domain"/>
    <property type="match status" value="1"/>
</dbReference>
<dbReference type="PANTHER" id="PTHR32063:SF33">
    <property type="entry name" value="RND SUPERFAMILY EFFLUX PUMP PERMEASE COMPONENT"/>
    <property type="match status" value="1"/>
</dbReference>
<dbReference type="GO" id="GO:0042910">
    <property type="term" value="F:xenobiotic transmembrane transporter activity"/>
    <property type="evidence" value="ECO:0007669"/>
    <property type="project" value="TreeGrafter"/>
</dbReference>
<dbReference type="SUPFAM" id="SSF82693">
    <property type="entry name" value="Multidrug efflux transporter AcrB pore domain, PN1, PN2, PC1 and PC2 subdomains"/>
    <property type="match status" value="2"/>
</dbReference>
<dbReference type="Gene3D" id="3.30.2090.10">
    <property type="entry name" value="Multidrug efflux transporter AcrB TolC docking domain, DN and DC subdomains"/>
    <property type="match status" value="2"/>
</dbReference>
<reference evidence="2 3" key="1">
    <citation type="submission" date="2019-07" db="EMBL/GenBank/DDBJ databases">
        <title>Whole genome shotgun sequence of Brevifollis gellanilyticus NBRC 108608.</title>
        <authorList>
            <person name="Hosoyama A."/>
            <person name="Uohara A."/>
            <person name="Ohji S."/>
            <person name="Ichikawa N."/>
        </authorList>
    </citation>
    <scope>NUCLEOTIDE SEQUENCE [LARGE SCALE GENOMIC DNA]</scope>
    <source>
        <strain evidence="2 3">NBRC 108608</strain>
    </source>
</reference>
<dbReference type="OrthoDB" id="9806532at2"/>
<feature type="transmembrane region" description="Helical" evidence="1">
    <location>
        <begin position="870"/>
        <end position="889"/>
    </location>
</feature>
<name>A0A512M7M5_9BACT</name>
<proteinExistence type="predicted"/>